<evidence type="ECO:0000313" key="2">
    <source>
        <dbReference type="Proteomes" id="UP000000304"/>
    </source>
</evidence>
<keyword evidence="2" id="KW-1185">Reference proteome</keyword>
<dbReference type="Proteomes" id="UP000000304">
    <property type="component" value="Unassembled WGS sequence"/>
</dbReference>
<sequence>MTISTSNIRMGSPVAGFVICLTKRAWNPSFSSSWTIHKHGVGVVEMSDNYSKTPHGLGLIIHWDLLTEDPIFLGEDSGDSSFIKAVS</sequence>
<evidence type="ECO:0000313" key="1">
    <source>
        <dbReference type="EMBL" id="EDX16071.1"/>
    </source>
</evidence>
<protein>
    <submittedName>
        <fullName evidence="1">GD12945</fullName>
    </submittedName>
</protein>
<name>B4NVI4_DROSI</name>
<organism evidence="1 2">
    <name type="scientific">Drosophila simulans</name>
    <name type="common">Fruit fly</name>
    <dbReference type="NCBI Taxonomy" id="7240"/>
    <lineage>
        <taxon>Eukaryota</taxon>
        <taxon>Metazoa</taxon>
        <taxon>Ecdysozoa</taxon>
        <taxon>Arthropoda</taxon>
        <taxon>Hexapoda</taxon>
        <taxon>Insecta</taxon>
        <taxon>Pterygota</taxon>
        <taxon>Neoptera</taxon>
        <taxon>Endopterygota</taxon>
        <taxon>Diptera</taxon>
        <taxon>Brachycera</taxon>
        <taxon>Muscomorpha</taxon>
        <taxon>Ephydroidea</taxon>
        <taxon>Drosophilidae</taxon>
        <taxon>Drosophila</taxon>
        <taxon>Sophophora</taxon>
    </lineage>
</organism>
<dbReference type="HOGENOM" id="CLU_2485757_0_0_1"/>
<proteinExistence type="predicted"/>
<gene>
    <name evidence="1" type="primary">Dsim\GD12945</name>
    <name evidence="1" type="ORF">Dsim_GD12945</name>
</gene>
<accession>B4NVI4</accession>
<dbReference type="AlphaFoldDB" id="B4NVI4"/>
<dbReference type="EMBL" id="CH988217">
    <property type="protein sequence ID" value="EDX16071.1"/>
    <property type="molecule type" value="Genomic_DNA"/>
</dbReference>
<reference evidence="1 2" key="1">
    <citation type="journal article" date="2007" name="Nature">
        <title>Evolution of genes and genomes on the Drosophila phylogeny.</title>
        <authorList>
            <consortium name="Drosophila 12 Genomes Consortium"/>
            <person name="Clark A.G."/>
            <person name="Eisen M.B."/>
            <person name="Smith D.R."/>
            <person name="Bergman C.M."/>
            <person name="Oliver B."/>
            <person name="Markow T.A."/>
            <person name="Kaufman T.C."/>
            <person name="Kellis M."/>
            <person name="Gelbart W."/>
            <person name="Iyer V.N."/>
            <person name="Pollard D.A."/>
            <person name="Sackton T.B."/>
            <person name="Larracuente A.M."/>
            <person name="Singh N.D."/>
            <person name="Abad J.P."/>
            <person name="Abt D.N."/>
            <person name="Adryan B."/>
            <person name="Aguade M."/>
            <person name="Akashi H."/>
            <person name="Anderson W.W."/>
            <person name="Aquadro C.F."/>
            <person name="Ardell D.H."/>
            <person name="Arguello R."/>
            <person name="Artieri C.G."/>
            <person name="Barbash D.A."/>
            <person name="Barker D."/>
            <person name="Barsanti P."/>
            <person name="Batterham P."/>
            <person name="Batzoglou S."/>
            <person name="Begun D."/>
            <person name="Bhutkar A."/>
            <person name="Blanco E."/>
            <person name="Bosak S.A."/>
            <person name="Bradley R.K."/>
            <person name="Brand A.D."/>
            <person name="Brent M.R."/>
            <person name="Brooks A.N."/>
            <person name="Brown R.H."/>
            <person name="Butlin R.K."/>
            <person name="Caggese C."/>
            <person name="Calvi B.R."/>
            <person name="Bernardo de Carvalho A."/>
            <person name="Caspi A."/>
            <person name="Castrezana S."/>
            <person name="Celniker S.E."/>
            <person name="Chang J.L."/>
            <person name="Chapple C."/>
            <person name="Chatterji S."/>
            <person name="Chinwalla A."/>
            <person name="Civetta A."/>
            <person name="Clifton S.W."/>
            <person name="Comeron J.M."/>
            <person name="Costello J.C."/>
            <person name="Coyne J.A."/>
            <person name="Daub J."/>
            <person name="David R.G."/>
            <person name="Delcher A.L."/>
            <person name="Delehaunty K."/>
            <person name="Do C.B."/>
            <person name="Ebling H."/>
            <person name="Edwards K."/>
            <person name="Eickbush T."/>
            <person name="Evans J.D."/>
            <person name="Filipski A."/>
            <person name="Findeiss S."/>
            <person name="Freyhult E."/>
            <person name="Fulton L."/>
            <person name="Fulton R."/>
            <person name="Garcia A.C."/>
            <person name="Gardiner A."/>
            <person name="Garfield D.A."/>
            <person name="Garvin B.E."/>
            <person name="Gibson G."/>
            <person name="Gilbert D."/>
            <person name="Gnerre S."/>
            <person name="Godfrey J."/>
            <person name="Good R."/>
            <person name="Gotea V."/>
            <person name="Gravely B."/>
            <person name="Greenberg A.J."/>
            <person name="Griffiths-Jones S."/>
            <person name="Gross S."/>
            <person name="Guigo R."/>
            <person name="Gustafson E.A."/>
            <person name="Haerty W."/>
            <person name="Hahn M.W."/>
            <person name="Halligan D.L."/>
            <person name="Halpern A.L."/>
            <person name="Halter G.M."/>
            <person name="Han M.V."/>
            <person name="Heger A."/>
            <person name="Hillier L."/>
            <person name="Hinrichs A.S."/>
            <person name="Holmes I."/>
            <person name="Hoskins R.A."/>
            <person name="Hubisz M.J."/>
            <person name="Hultmark D."/>
            <person name="Huntley M.A."/>
            <person name="Jaffe D.B."/>
            <person name="Jagadeeshan S."/>
            <person name="Jeck W.R."/>
            <person name="Johnson J."/>
            <person name="Jones C.D."/>
            <person name="Jordan W.C."/>
            <person name="Karpen G.H."/>
            <person name="Kataoka E."/>
            <person name="Keightley P.D."/>
            <person name="Kheradpour P."/>
            <person name="Kirkness E.F."/>
            <person name="Koerich L.B."/>
            <person name="Kristiansen K."/>
            <person name="Kudrna D."/>
            <person name="Kulathinal R.J."/>
            <person name="Kumar S."/>
            <person name="Kwok R."/>
            <person name="Lander E."/>
            <person name="Langley C.H."/>
            <person name="Lapoint R."/>
            <person name="Lazzaro B.P."/>
            <person name="Lee S.J."/>
            <person name="Levesque L."/>
            <person name="Li R."/>
            <person name="Lin C.F."/>
            <person name="Lin M.F."/>
            <person name="Lindblad-Toh K."/>
            <person name="Llopart A."/>
            <person name="Long M."/>
            <person name="Low L."/>
            <person name="Lozovsky E."/>
            <person name="Lu J."/>
            <person name="Luo M."/>
            <person name="Machado C.A."/>
            <person name="Makalowski W."/>
            <person name="Marzo M."/>
            <person name="Matsuda M."/>
            <person name="Matzkin L."/>
            <person name="McAllister B."/>
            <person name="McBride C.S."/>
            <person name="McKernan B."/>
            <person name="McKernan K."/>
            <person name="Mendez-Lago M."/>
            <person name="Minx P."/>
            <person name="Mollenhauer M.U."/>
            <person name="Montooth K."/>
            <person name="Mount S.M."/>
            <person name="Mu X."/>
            <person name="Myers E."/>
            <person name="Negre B."/>
            <person name="Newfeld S."/>
            <person name="Nielsen R."/>
            <person name="Noor M.A."/>
            <person name="O'Grady P."/>
            <person name="Pachter L."/>
            <person name="Papaceit M."/>
            <person name="Parisi M.J."/>
            <person name="Parisi M."/>
            <person name="Parts L."/>
            <person name="Pedersen J.S."/>
            <person name="Pesole G."/>
            <person name="Phillippy A.M."/>
            <person name="Ponting C.P."/>
            <person name="Pop M."/>
            <person name="Porcelli D."/>
            <person name="Powell J.R."/>
            <person name="Prohaska S."/>
            <person name="Pruitt K."/>
            <person name="Puig M."/>
            <person name="Quesneville H."/>
            <person name="Ram K.R."/>
            <person name="Rand D."/>
            <person name="Rasmussen M.D."/>
            <person name="Reed L.K."/>
            <person name="Reenan R."/>
            <person name="Reily A."/>
            <person name="Remington K.A."/>
            <person name="Rieger T.T."/>
            <person name="Ritchie M.G."/>
            <person name="Robin C."/>
            <person name="Rogers Y.H."/>
            <person name="Rohde C."/>
            <person name="Rozas J."/>
            <person name="Rubenfield M.J."/>
            <person name="Ruiz A."/>
            <person name="Russo S."/>
            <person name="Salzberg S.L."/>
            <person name="Sanchez-Gracia A."/>
            <person name="Saranga D.J."/>
            <person name="Sato H."/>
            <person name="Schaeffer S.W."/>
            <person name="Schatz M.C."/>
            <person name="Schlenke T."/>
            <person name="Schwartz R."/>
            <person name="Segarra C."/>
            <person name="Singh R.S."/>
            <person name="Sirot L."/>
            <person name="Sirota M."/>
            <person name="Sisneros N.B."/>
            <person name="Smith C.D."/>
            <person name="Smith T.F."/>
            <person name="Spieth J."/>
            <person name="Stage D.E."/>
            <person name="Stark A."/>
            <person name="Stephan W."/>
            <person name="Strausberg R.L."/>
            <person name="Strempel S."/>
            <person name="Sturgill D."/>
            <person name="Sutton G."/>
            <person name="Sutton G.G."/>
            <person name="Tao W."/>
            <person name="Teichmann S."/>
            <person name="Tobari Y.N."/>
            <person name="Tomimura Y."/>
            <person name="Tsolas J.M."/>
            <person name="Valente V.L."/>
            <person name="Venter E."/>
            <person name="Venter J.C."/>
            <person name="Vicario S."/>
            <person name="Vieira F.G."/>
            <person name="Vilella A.J."/>
            <person name="Villasante A."/>
            <person name="Walenz B."/>
            <person name="Wang J."/>
            <person name="Wasserman M."/>
            <person name="Watts T."/>
            <person name="Wilson D."/>
            <person name="Wilson R.K."/>
            <person name="Wing R.A."/>
            <person name="Wolfner M.F."/>
            <person name="Wong A."/>
            <person name="Wong G.K."/>
            <person name="Wu C.I."/>
            <person name="Wu G."/>
            <person name="Yamamoto D."/>
            <person name="Yang H.P."/>
            <person name="Yang S.P."/>
            <person name="Yorke J.A."/>
            <person name="Yoshida K."/>
            <person name="Zdobnov E."/>
            <person name="Zhang P."/>
            <person name="Zhang Y."/>
            <person name="Zimin A.V."/>
            <person name="Baldwin J."/>
            <person name="Abdouelleil A."/>
            <person name="Abdulkadir J."/>
            <person name="Abebe A."/>
            <person name="Abera B."/>
            <person name="Abreu J."/>
            <person name="Acer S.C."/>
            <person name="Aftuck L."/>
            <person name="Alexander A."/>
            <person name="An P."/>
            <person name="Anderson E."/>
            <person name="Anderson S."/>
            <person name="Arachi H."/>
            <person name="Azer M."/>
            <person name="Bachantsang P."/>
            <person name="Barry A."/>
            <person name="Bayul T."/>
            <person name="Berlin A."/>
            <person name="Bessette D."/>
            <person name="Bloom T."/>
            <person name="Blye J."/>
            <person name="Boguslavskiy L."/>
            <person name="Bonnet C."/>
            <person name="Boukhgalter B."/>
            <person name="Bourzgui I."/>
            <person name="Brown A."/>
            <person name="Cahill P."/>
            <person name="Channer S."/>
            <person name="Cheshatsang Y."/>
            <person name="Chuda L."/>
            <person name="Citroen M."/>
            <person name="Collymore A."/>
            <person name="Cooke P."/>
            <person name="Costello M."/>
            <person name="D'Aco K."/>
            <person name="Daza R."/>
            <person name="De Haan G."/>
            <person name="DeGray S."/>
            <person name="DeMaso C."/>
            <person name="Dhargay N."/>
            <person name="Dooley K."/>
            <person name="Dooley E."/>
            <person name="Doricent M."/>
            <person name="Dorje P."/>
            <person name="Dorjee K."/>
            <person name="Dupes A."/>
            <person name="Elong R."/>
            <person name="Falk J."/>
            <person name="Farina A."/>
            <person name="Faro S."/>
            <person name="Ferguson D."/>
            <person name="Fisher S."/>
            <person name="Foley C.D."/>
            <person name="Franke A."/>
            <person name="Friedrich D."/>
            <person name="Gadbois L."/>
            <person name="Gearin G."/>
            <person name="Gearin C.R."/>
            <person name="Giannoukos G."/>
            <person name="Goode T."/>
            <person name="Graham J."/>
            <person name="Grandbois E."/>
            <person name="Grewal S."/>
            <person name="Gyaltsen K."/>
            <person name="Hafez N."/>
            <person name="Hagos B."/>
            <person name="Hall J."/>
            <person name="Henson C."/>
            <person name="Hollinger A."/>
            <person name="Honan T."/>
            <person name="Huard M.D."/>
            <person name="Hughes L."/>
            <person name="Hurhula B."/>
            <person name="Husby M.E."/>
            <person name="Kamat A."/>
            <person name="Kanga B."/>
            <person name="Kashin S."/>
            <person name="Khazanovich D."/>
            <person name="Kisner P."/>
            <person name="Lance K."/>
            <person name="Lara M."/>
            <person name="Lee W."/>
            <person name="Lennon N."/>
            <person name="Letendre F."/>
            <person name="LeVine R."/>
            <person name="Lipovsky A."/>
            <person name="Liu X."/>
            <person name="Liu J."/>
            <person name="Liu S."/>
            <person name="Lokyitsang T."/>
            <person name="Lokyitsang Y."/>
            <person name="Lubonja R."/>
            <person name="Lui A."/>
            <person name="MacDonald P."/>
            <person name="Magnisalis V."/>
            <person name="Maru K."/>
            <person name="Matthews C."/>
            <person name="McCusker W."/>
            <person name="McDonough S."/>
            <person name="Mehta T."/>
            <person name="Meldrim J."/>
            <person name="Meneus L."/>
            <person name="Mihai O."/>
            <person name="Mihalev A."/>
            <person name="Mihova T."/>
            <person name="Mittelman R."/>
            <person name="Mlenga V."/>
            <person name="Montmayeur A."/>
            <person name="Mulrain L."/>
            <person name="Navidi A."/>
            <person name="Naylor J."/>
            <person name="Negash T."/>
            <person name="Nguyen T."/>
            <person name="Nguyen N."/>
            <person name="Nicol R."/>
            <person name="Norbu C."/>
            <person name="Norbu N."/>
            <person name="Novod N."/>
            <person name="O'Neill B."/>
            <person name="Osman S."/>
            <person name="Markiewicz E."/>
            <person name="Oyono O.L."/>
            <person name="Patti C."/>
            <person name="Phunkhang P."/>
            <person name="Pierre F."/>
            <person name="Priest M."/>
            <person name="Raghuraman S."/>
            <person name="Rege F."/>
            <person name="Reyes R."/>
            <person name="Rise C."/>
            <person name="Rogov P."/>
            <person name="Ross K."/>
            <person name="Ryan E."/>
            <person name="Settipalli S."/>
            <person name="Shea T."/>
            <person name="Sherpa N."/>
            <person name="Shi L."/>
            <person name="Shih D."/>
            <person name="Sparrow T."/>
            <person name="Spaulding J."/>
            <person name="Stalker J."/>
            <person name="Stange-Thomann N."/>
            <person name="Stavropoulos S."/>
            <person name="Stone C."/>
            <person name="Strader C."/>
            <person name="Tesfaye S."/>
            <person name="Thomson T."/>
            <person name="Thoulutsang Y."/>
            <person name="Thoulutsang D."/>
            <person name="Topham K."/>
            <person name="Topping I."/>
            <person name="Tsamla T."/>
            <person name="Vassiliev H."/>
            <person name="Vo A."/>
            <person name="Wangchuk T."/>
            <person name="Wangdi T."/>
            <person name="Weiand M."/>
            <person name="Wilkinson J."/>
            <person name="Wilson A."/>
            <person name="Yadav S."/>
            <person name="Young G."/>
            <person name="Yu Q."/>
            <person name="Zembek L."/>
            <person name="Zhong D."/>
            <person name="Zimmer A."/>
            <person name="Zwirko Z."/>
            <person name="Jaffe D.B."/>
            <person name="Alvarez P."/>
            <person name="Brockman W."/>
            <person name="Butler J."/>
            <person name="Chin C."/>
            <person name="Gnerre S."/>
            <person name="Grabherr M."/>
            <person name="Kleber M."/>
            <person name="Mauceli E."/>
            <person name="MacCallum I."/>
        </authorList>
    </citation>
    <scope>NUCLEOTIDE SEQUENCE [LARGE SCALE GENOMIC DNA]</scope>
    <source>
        <strain evidence="2">white501</strain>
    </source>
</reference>